<sequence length="418" mass="45816">MPTPVTVRYTRAVTDVLVSRAEDFDDIAALLALAFHGDLDPEVQALERPIFEPDRSLLVRDGGTAVAHAAAFSRELAVPGAEVPAAHVTMVAVAPTHRRRGLLTTLMRRQLRDVRDAGREPIAVLWASEGRIYPRFGYGSAAPRYVLSVDTTGLRLPAPAPAEGRLRLDRPDAHRDELARLYERVRAERPGWSRRDERWWSYVLADLKAHRGGATERRVLLHEGADGLDGYALYRTKDSSSATGPQAEVQVGEVVAATPEAYTALWRLLLSVDLTRRLSFPIAALDEPLLRLVDEPRQLSPQLADALWVRVVDVPAALAARRYATDVDVVIEVTDELLKENTGRWRLVGGRDGAQCTPTTAPAGLACDVRALGELYLGGANPYALAAAGHVQELIPHTLTALTPAFTWHRAPSPMEVF</sequence>
<dbReference type="Gene3D" id="3.40.630.30">
    <property type="match status" value="2"/>
</dbReference>
<dbReference type="InterPro" id="IPR000182">
    <property type="entry name" value="GNAT_dom"/>
</dbReference>
<evidence type="ECO:0000256" key="4">
    <source>
        <dbReference type="HAMAP-Rule" id="MF_01812"/>
    </source>
</evidence>
<dbReference type="NCBIfam" id="NF002367">
    <property type="entry name" value="PRK01346.1-4"/>
    <property type="match status" value="1"/>
</dbReference>
<dbReference type="InterPro" id="IPR051554">
    <property type="entry name" value="Acetyltransferase_Eis"/>
</dbReference>
<dbReference type="InterPro" id="IPR022902">
    <property type="entry name" value="NAcTrfase_Eis"/>
</dbReference>
<reference evidence="6 7" key="1">
    <citation type="submission" date="2017-10" db="EMBL/GenBank/DDBJ databases">
        <title>Integration of genomic and chemical information greatly accelerates assignment of the full stereostructure of myelolactone, a potent inhibitor of myeloma from a marine-derived Micromonospora.</title>
        <authorList>
            <person name="Kim M.C."/>
            <person name="Machado H."/>
            <person name="Jensen P.R."/>
            <person name="Fenical W."/>
        </authorList>
    </citation>
    <scope>NUCLEOTIDE SEQUENCE [LARGE SCALE GENOMIC DNA]</scope>
    <source>
        <strain evidence="6 7">CNY-010</strain>
    </source>
</reference>
<evidence type="ECO:0000256" key="1">
    <source>
        <dbReference type="ARBA" id="ARBA00009213"/>
    </source>
</evidence>
<feature type="domain" description="N-acetyltransferase" evidence="5">
    <location>
        <begin position="14"/>
        <end position="159"/>
    </location>
</feature>
<dbReference type="EMBL" id="CP024087">
    <property type="protein sequence ID" value="AYF32267.1"/>
    <property type="molecule type" value="Genomic_DNA"/>
</dbReference>
<dbReference type="GO" id="GO:0034069">
    <property type="term" value="F:aminoglycoside N-acetyltransferase activity"/>
    <property type="evidence" value="ECO:0007669"/>
    <property type="project" value="TreeGrafter"/>
</dbReference>
<evidence type="ECO:0000259" key="5">
    <source>
        <dbReference type="PROSITE" id="PS51186"/>
    </source>
</evidence>
<dbReference type="HAMAP" id="MF_01812">
    <property type="entry name" value="Eis"/>
    <property type="match status" value="1"/>
</dbReference>
<feature type="active site" description="Proton donor" evidence="4">
    <location>
        <position position="133"/>
    </location>
</feature>
<evidence type="ECO:0000313" key="7">
    <source>
        <dbReference type="Proteomes" id="UP000267804"/>
    </source>
</evidence>
<dbReference type="InterPro" id="IPR036527">
    <property type="entry name" value="SCP2_sterol-bd_dom_sf"/>
</dbReference>
<keyword evidence="3 4" id="KW-0012">Acyltransferase</keyword>
<dbReference type="AlphaFoldDB" id="A0A386WUV3"/>
<organism evidence="6 7">
    <name type="scientific">Micromonospora tulbaghiae</name>
    <dbReference type="NCBI Taxonomy" id="479978"/>
    <lineage>
        <taxon>Bacteria</taxon>
        <taxon>Bacillati</taxon>
        <taxon>Actinomycetota</taxon>
        <taxon>Actinomycetes</taxon>
        <taxon>Micromonosporales</taxon>
        <taxon>Micromonosporaceae</taxon>
        <taxon>Micromonospora</taxon>
    </lineage>
</organism>
<dbReference type="SUPFAM" id="SSF55729">
    <property type="entry name" value="Acyl-CoA N-acyltransferases (Nat)"/>
    <property type="match status" value="1"/>
</dbReference>
<dbReference type="CDD" id="cd04301">
    <property type="entry name" value="NAT_SF"/>
    <property type="match status" value="1"/>
</dbReference>
<feature type="binding site" evidence="4">
    <location>
        <begin position="128"/>
        <end position="129"/>
    </location>
    <ligand>
        <name>acetyl-CoA</name>
        <dbReference type="ChEBI" id="CHEBI:57288"/>
    </ligand>
</feature>
<comment type="similarity">
    <text evidence="1 4">Belongs to the acetyltransferase Eis family.</text>
</comment>
<evidence type="ECO:0000256" key="3">
    <source>
        <dbReference type="ARBA" id="ARBA00023315"/>
    </source>
</evidence>
<dbReference type="Pfam" id="PF13530">
    <property type="entry name" value="SCP2_2"/>
    <property type="match status" value="1"/>
</dbReference>
<dbReference type="InterPro" id="IPR025559">
    <property type="entry name" value="Eis_dom"/>
</dbReference>
<dbReference type="Gene3D" id="3.30.1050.10">
    <property type="entry name" value="SCP2 sterol-binding domain"/>
    <property type="match status" value="1"/>
</dbReference>
<dbReference type="GO" id="GO:0030649">
    <property type="term" value="P:aminoglycoside antibiotic catabolic process"/>
    <property type="evidence" value="ECO:0007669"/>
    <property type="project" value="TreeGrafter"/>
</dbReference>
<feature type="binding site" evidence="4">
    <location>
        <begin position="99"/>
        <end position="104"/>
    </location>
    <ligand>
        <name>acetyl-CoA</name>
        <dbReference type="ChEBI" id="CHEBI:57288"/>
    </ligand>
</feature>
<keyword evidence="2 4" id="KW-0808">Transferase</keyword>
<dbReference type="Proteomes" id="UP000267804">
    <property type="component" value="Chromosome"/>
</dbReference>
<dbReference type="PROSITE" id="PS51186">
    <property type="entry name" value="GNAT"/>
    <property type="match status" value="1"/>
</dbReference>
<feature type="binding site" evidence="4">
    <location>
        <begin position="91"/>
        <end position="93"/>
    </location>
    <ligand>
        <name>acetyl-CoA</name>
        <dbReference type="ChEBI" id="CHEBI:57288"/>
    </ligand>
</feature>
<dbReference type="Pfam" id="PF13527">
    <property type="entry name" value="Acetyltransf_9"/>
    <property type="match status" value="1"/>
</dbReference>
<evidence type="ECO:0000313" key="6">
    <source>
        <dbReference type="EMBL" id="AYF32267.1"/>
    </source>
</evidence>
<protein>
    <submittedName>
        <fullName evidence="6">GNAT family N-acetyltransferase</fullName>
    </submittedName>
</protein>
<dbReference type="KEGG" id="mtua:CSH63_33470"/>
<evidence type="ECO:0000256" key="2">
    <source>
        <dbReference type="ARBA" id="ARBA00022679"/>
    </source>
</evidence>
<dbReference type="InterPro" id="IPR016181">
    <property type="entry name" value="Acyl_CoA_acyltransferase"/>
</dbReference>
<accession>A0A386WUV3</accession>
<dbReference type="PANTHER" id="PTHR37817:SF1">
    <property type="entry name" value="N-ACETYLTRANSFERASE EIS"/>
    <property type="match status" value="1"/>
</dbReference>
<dbReference type="SUPFAM" id="SSF55718">
    <property type="entry name" value="SCP-like"/>
    <property type="match status" value="1"/>
</dbReference>
<proteinExistence type="inferred from homology"/>
<dbReference type="Pfam" id="PF17668">
    <property type="entry name" value="Acetyltransf_17"/>
    <property type="match status" value="1"/>
</dbReference>
<dbReference type="InterPro" id="IPR041380">
    <property type="entry name" value="Acetyltransf_17"/>
</dbReference>
<dbReference type="PANTHER" id="PTHR37817">
    <property type="entry name" value="N-ACETYLTRANSFERASE EIS"/>
    <property type="match status" value="1"/>
</dbReference>
<name>A0A386WUV3_9ACTN</name>
<comment type="subunit">
    <text evidence="4">Homohexamer; trimer of dimers.</text>
</comment>
<gene>
    <name evidence="6" type="ORF">CSH63_33470</name>
</gene>
<feature type="active site" description="Proton acceptor; via carboxylate" evidence="4">
    <location>
        <position position="418"/>
    </location>
</feature>